<keyword evidence="6" id="KW-1015">Disulfide bond</keyword>
<dbReference type="Pfam" id="PF00049">
    <property type="entry name" value="Insulin"/>
    <property type="match status" value="1"/>
</dbReference>
<keyword evidence="7" id="KW-0732">Signal</keyword>
<dbReference type="SMART" id="SM00078">
    <property type="entry name" value="IlGF"/>
    <property type="match status" value="1"/>
</dbReference>
<name>A0ABM2XJP2_MESAU</name>
<dbReference type="PANTHER" id="PTHR12004:SF1">
    <property type="entry name" value="INSULIN-LIKE PEPTIDE INSL6"/>
    <property type="match status" value="1"/>
</dbReference>
<feature type="signal peptide" evidence="7">
    <location>
        <begin position="1"/>
        <end position="20"/>
    </location>
</feature>
<evidence type="ECO:0000256" key="3">
    <source>
        <dbReference type="ARBA" id="ARBA00022525"/>
    </source>
</evidence>
<dbReference type="SUPFAM" id="SSF56994">
    <property type="entry name" value="Insulin-like"/>
    <property type="match status" value="1"/>
</dbReference>
<evidence type="ECO:0000256" key="2">
    <source>
        <dbReference type="ARBA" id="ARBA00009034"/>
    </source>
</evidence>
<keyword evidence="10" id="KW-1185">Reference proteome</keyword>
<dbReference type="InterPro" id="IPR036438">
    <property type="entry name" value="Insulin-like_sf"/>
</dbReference>
<evidence type="ECO:0000256" key="6">
    <source>
        <dbReference type="ARBA" id="ARBA00023157"/>
    </source>
</evidence>
<evidence type="ECO:0000259" key="9">
    <source>
        <dbReference type="SMART" id="SM00078"/>
    </source>
</evidence>
<keyword evidence="5 7" id="KW-0372">Hormone</keyword>
<dbReference type="PIRSF" id="PIRSF037062">
    <property type="entry name" value="Insulin-like_peptide_6"/>
    <property type="match status" value="1"/>
</dbReference>
<sequence length="203" mass="23058">MKQLCCSCLLWLGLLQAAFSQEQEESKPRRLCGRHLLLEIVKLCGQADWSQFMINEPLAQLSHQSSQEVKTFSPEQIPSSAWGRFTNPVLAPVSQEKAINTWEDQPPPIYQFEKANLFPEDTKEFSSHNANPYFDGVKLQKKRTNKINTFSSLFWGNHPQRERRGFSDKCCLKGCTQEELAVACLPIPFTLPTSPQVVSTLQA</sequence>
<organism evidence="10 11">
    <name type="scientific">Mesocricetus auratus</name>
    <name type="common">Golden hamster</name>
    <dbReference type="NCBI Taxonomy" id="10036"/>
    <lineage>
        <taxon>Eukaryota</taxon>
        <taxon>Metazoa</taxon>
        <taxon>Chordata</taxon>
        <taxon>Craniata</taxon>
        <taxon>Vertebrata</taxon>
        <taxon>Euteleostomi</taxon>
        <taxon>Mammalia</taxon>
        <taxon>Eutheria</taxon>
        <taxon>Euarchontoglires</taxon>
        <taxon>Glires</taxon>
        <taxon>Rodentia</taxon>
        <taxon>Myomorpha</taxon>
        <taxon>Muroidea</taxon>
        <taxon>Cricetidae</taxon>
        <taxon>Cricetinae</taxon>
        <taxon>Mesocricetus</taxon>
    </lineage>
</organism>
<evidence type="ECO:0000256" key="1">
    <source>
        <dbReference type="ARBA" id="ARBA00004613"/>
    </source>
</evidence>
<dbReference type="Proteomes" id="UP000886700">
    <property type="component" value="Unplaced"/>
</dbReference>
<dbReference type="CDD" id="cd04365">
    <property type="entry name" value="IlGF_relaxin_like"/>
    <property type="match status" value="1"/>
</dbReference>
<feature type="domain" description="Insulin-like" evidence="9">
    <location>
        <begin position="29"/>
        <end position="184"/>
    </location>
</feature>
<protein>
    <recommendedName>
        <fullName evidence="7">Insulin-like peptide INSL6</fullName>
    </recommendedName>
</protein>
<evidence type="ECO:0000313" key="11">
    <source>
        <dbReference type="RefSeq" id="XP_040601781.1"/>
    </source>
</evidence>
<dbReference type="PROSITE" id="PS00262">
    <property type="entry name" value="INSULIN"/>
    <property type="match status" value="1"/>
</dbReference>
<dbReference type="InterPro" id="IPR017100">
    <property type="entry name" value="Insulin-like_pep_6"/>
</dbReference>
<comment type="function">
    <text evidence="7">May have a role in sperm development and fertilization.</text>
</comment>
<evidence type="ECO:0000256" key="5">
    <source>
        <dbReference type="ARBA" id="ARBA00022702"/>
    </source>
</evidence>
<comment type="subcellular location">
    <subcellularLocation>
        <location evidence="1 7 8">Secreted</location>
    </subcellularLocation>
</comment>
<keyword evidence="3 7" id="KW-0964">Secreted</keyword>
<dbReference type="InterPro" id="IPR022353">
    <property type="entry name" value="Insulin_CS"/>
</dbReference>
<proteinExistence type="inferred from homology"/>
<gene>
    <name evidence="11" type="primary">Insl6</name>
</gene>
<dbReference type="RefSeq" id="XP_040601781.1">
    <property type="nucleotide sequence ID" value="XM_040745847.1"/>
</dbReference>
<dbReference type="PANTHER" id="PTHR12004">
    <property type="entry name" value="RELAXIN"/>
    <property type="match status" value="1"/>
</dbReference>
<evidence type="ECO:0000256" key="4">
    <source>
        <dbReference type="ARBA" id="ARBA00022685"/>
    </source>
</evidence>
<dbReference type="GeneID" id="101831707"/>
<dbReference type="Gene3D" id="1.10.100.10">
    <property type="entry name" value="Insulin-like"/>
    <property type="match status" value="1"/>
</dbReference>
<dbReference type="InterPro" id="IPR051042">
    <property type="entry name" value="Repro_Hormone_Insulin-like"/>
</dbReference>
<comment type="similarity">
    <text evidence="2 7 8">Belongs to the insulin family.</text>
</comment>
<keyword evidence="4" id="KW-0165">Cleavage on pair of basic residues</keyword>
<evidence type="ECO:0000313" key="10">
    <source>
        <dbReference type="Proteomes" id="UP000886700"/>
    </source>
</evidence>
<reference evidence="11" key="1">
    <citation type="submission" date="2025-08" db="UniProtKB">
        <authorList>
            <consortium name="RefSeq"/>
        </authorList>
    </citation>
    <scope>IDENTIFICATION</scope>
    <source>
        <tissue evidence="11">Liver</tissue>
    </source>
</reference>
<evidence type="ECO:0000256" key="8">
    <source>
        <dbReference type="RuleBase" id="RU000406"/>
    </source>
</evidence>
<dbReference type="InterPro" id="IPR016179">
    <property type="entry name" value="Insulin-like"/>
</dbReference>
<feature type="chain" id="PRO_5045016866" description="Insulin-like peptide INSL6" evidence="7">
    <location>
        <begin position="21"/>
        <end position="203"/>
    </location>
</feature>
<accession>A0ABM2XJP2</accession>
<evidence type="ECO:0000256" key="7">
    <source>
        <dbReference type="PIRNR" id="PIRNR037062"/>
    </source>
</evidence>